<keyword evidence="3" id="KW-1185">Reference proteome</keyword>
<dbReference type="InterPro" id="IPR043129">
    <property type="entry name" value="ATPase_NBD"/>
</dbReference>
<comment type="similarity">
    <text evidence="1">Belongs to the ROK (NagC/XylR) family.</text>
</comment>
<dbReference type="EMBL" id="LVWI01000044">
    <property type="protein sequence ID" value="OKP85453.1"/>
    <property type="molecule type" value="Genomic_DNA"/>
</dbReference>
<sequence>MNIHSAGIDVGGTKTLLCLVDEEGNILAQHKLETQLTRDPRLFFAWLFDELGQFCAANGGGLASLSGIGIGFPGVMNESTGILSSAPALNWPAIDIRPVIAAHYPGIIVLDNDVNMAALGEHAAGAAAGSEDFMMITVGTGIGGAMFLNGQLYRGAGFSAGEIGYLILEPEADLASADSENSEFGPFEMAVSGTGIGQKAADYLLEDSRFSLIRQIAGSGPVRAEHVFAAVAQEDAAAVQILNKSYDQMAVVIKNITITLDLHLIILGGGVVEKNAGYVQEIAGRVSRYTPRQPVIIRQAVLGNQAGAIGAAAAVRSRLAGK</sequence>
<protein>
    <submittedName>
        <fullName evidence="2">Transcriptional regulator</fullName>
    </submittedName>
</protein>
<organism evidence="2 3">
    <name type="scientific">Paenibacillus helianthi</name>
    <dbReference type="NCBI Taxonomy" id="1349432"/>
    <lineage>
        <taxon>Bacteria</taxon>
        <taxon>Bacillati</taxon>
        <taxon>Bacillota</taxon>
        <taxon>Bacilli</taxon>
        <taxon>Bacillales</taxon>
        <taxon>Paenibacillaceae</taxon>
        <taxon>Paenibacillus</taxon>
    </lineage>
</organism>
<comment type="caution">
    <text evidence="2">The sequence shown here is derived from an EMBL/GenBank/DDBJ whole genome shotgun (WGS) entry which is preliminary data.</text>
</comment>
<evidence type="ECO:0000256" key="1">
    <source>
        <dbReference type="ARBA" id="ARBA00006479"/>
    </source>
</evidence>
<dbReference type="Gene3D" id="3.30.420.40">
    <property type="match status" value="2"/>
</dbReference>
<evidence type="ECO:0000313" key="3">
    <source>
        <dbReference type="Proteomes" id="UP000186058"/>
    </source>
</evidence>
<name>A0ABX3ENN7_9BACL</name>
<evidence type="ECO:0000313" key="2">
    <source>
        <dbReference type="EMBL" id="OKP85453.1"/>
    </source>
</evidence>
<dbReference type="SUPFAM" id="SSF53067">
    <property type="entry name" value="Actin-like ATPase domain"/>
    <property type="match status" value="1"/>
</dbReference>
<dbReference type="PANTHER" id="PTHR18964:SF149">
    <property type="entry name" value="BIFUNCTIONAL UDP-N-ACETYLGLUCOSAMINE 2-EPIMERASE_N-ACETYLMANNOSAMINE KINASE"/>
    <property type="match status" value="1"/>
</dbReference>
<proteinExistence type="inferred from homology"/>
<dbReference type="Pfam" id="PF00480">
    <property type="entry name" value="ROK"/>
    <property type="match status" value="1"/>
</dbReference>
<gene>
    <name evidence="2" type="ORF">A3844_16095</name>
</gene>
<dbReference type="RefSeq" id="WP_074107962.1">
    <property type="nucleotide sequence ID" value="NZ_LVWI01000044.1"/>
</dbReference>
<accession>A0ABX3ENN7</accession>
<dbReference type="PANTHER" id="PTHR18964">
    <property type="entry name" value="ROK (REPRESSOR, ORF, KINASE) FAMILY"/>
    <property type="match status" value="1"/>
</dbReference>
<dbReference type="Proteomes" id="UP000186058">
    <property type="component" value="Unassembled WGS sequence"/>
</dbReference>
<reference evidence="2 3" key="1">
    <citation type="submission" date="2016-03" db="EMBL/GenBank/DDBJ databases">
        <authorList>
            <person name="Sant'Anna F.H."/>
            <person name="Ambrosini A."/>
            <person name="Souza R."/>
            <person name="Bach E."/>
            <person name="Fernandes G."/>
            <person name="Balsanelli E."/>
            <person name="Baura V.A."/>
            <person name="Souza E.M."/>
            <person name="Passaglia L."/>
        </authorList>
    </citation>
    <scope>NUCLEOTIDE SEQUENCE [LARGE SCALE GENOMIC DNA]</scope>
    <source>
        <strain evidence="2 3">P26E</strain>
    </source>
</reference>
<dbReference type="InterPro" id="IPR000600">
    <property type="entry name" value="ROK"/>
</dbReference>